<sequence>MGLSKVWIRTLSDSLLRADQVVGLTSHAAPSLPGKAPRWLLDATVSVPAGSGAGGSGWDIGILHRTLAQTRVEPVGAPQELDRLLARLDRPETAGIITPSPADGSILFAFTSFTGDPDLAGVPDPARREALVG</sequence>
<accession>A0ABR9HZ91</accession>
<protein>
    <submittedName>
        <fullName evidence="1">Uncharacterized protein</fullName>
    </submittedName>
</protein>
<organism evidence="1 2">
    <name type="scientific">Amycolatopsis lexingtonensis</name>
    <dbReference type="NCBI Taxonomy" id="218822"/>
    <lineage>
        <taxon>Bacteria</taxon>
        <taxon>Bacillati</taxon>
        <taxon>Actinomycetota</taxon>
        <taxon>Actinomycetes</taxon>
        <taxon>Pseudonocardiales</taxon>
        <taxon>Pseudonocardiaceae</taxon>
        <taxon>Amycolatopsis</taxon>
    </lineage>
</organism>
<proteinExistence type="predicted"/>
<gene>
    <name evidence="1" type="ORF">H4696_003324</name>
</gene>
<evidence type="ECO:0000313" key="2">
    <source>
        <dbReference type="Proteomes" id="UP000631670"/>
    </source>
</evidence>
<dbReference type="Proteomes" id="UP000631670">
    <property type="component" value="Unassembled WGS sequence"/>
</dbReference>
<evidence type="ECO:0000313" key="1">
    <source>
        <dbReference type="EMBL" id="MBE1496224.1"/>
    </source>
</evidence>
<comment type="caution">
    <text evidence="1">The sequence shown here is derived from an EMBL/GenBank/DDBJ whole genome shotgun (WGS) entry which is preliminary data.</text>
</comment>
<dbReference type="EMBL" id="JADBEG010000001">
    <property type="protein sequence ID" value="MBE1496224.1"/>
    <property type="molecule type" value="Genomic_DNA"/>
</dbReference>
<name>A0ABR9HZ91_9PSEU</name>
<keyword evidence="2" id="KW-1185">Reference proteome</keyword>
<dbReference type="RefSeq" id="WP_225955715.1">
    <property type="nucleotide sequence ID" value="NZ_JADBEG010000001.1"/>
</dbReference>
<reference evidence="1 2" key="1">
    <citation type="submission" date="2020-10" db="EMBL/GenBank/DDBJ databases">
        <title>Sequencing the genomes of 1000 actinobacteria strains.</title>
        <authorList>
            <person name="Klenk H.-P."/>
        </authorList>
    </citation>
    <scope>NUCLEOTIDE SEQUENCE [LARGE SCALE GENOMIC DNA]</scope>
    <source>
        <strain evidence="1 2">DSM 44653</strain>
    </source>
</reference>